<dbReference type="PANTHER" id="PTHR33164:SF105">
    <property type="entry name" value="TRANSCRIPTIONAL REPRESSOR PROTEIN-RELATED"/>
    <property type="match status" value="1"/>
</dbReference>
<dbReference type="Pfam" id="PF12802">
    <property type="entry name" value="MarR_2"/>
    <property type="match status" value="1"/>
</dbReference>
<dbReference type="RefSeq" id="WP_102841705.1">
    <property type="nucleotide sequence ID" value="NZ_PDZR01000001.1"/>
</dbReference>
<comment type="caution">
    <text evidence="2">The sequence shown here is derived from an EMBL/GenBank/DDBJ whole genome shotgun (WGS) entry which is preliminary data.</text>
</comment>
<evidence type="ECO:0000313" key="3">
    <source>
        <dbReference type="Proteomes" id="UP000236286"/>
    </source>
</evidence>
<dbReference type="InterPro" id="IPR000835">
    <property type="entry name" value="HTH_MarR-typ"/>
</dbReference>
<dbReference type="PROSITE" id="PS50995">
    <property type="entry name" value="HTH_MARR_2"/>
    <property type="match status" value="1"/>
</dbReference>
<proteinExistence type="predicted"/>
<sequence>MVSECYCTSLRRATRRVAALYDAALEPVGVNIAQFALLRAVARSEPVDLTELGRRTELDRSTIGRNVRVLERMGLMTLGRGEDLREASVSITQRGRQVLEEGAPLWACVQRTLEDRIGDGAARDLRSVLNHL</sequence>
<organism evidence="2 3">
    <name type="scientific">Methylocella silvestris</name>
    <dbReference type="NCBI Taxonomy" id="199596"/>
    <lineage>
        <taxon>Bacteria</taxon>
        <taxon>Pseudomonadati</taxon>
        <taxon>Pseudomonadota</taxon>
        <taxon>Alphaproteobacteria</taxon>
        <taxon>Hyphomicrobiales</taxon>
        <taxon>Beijerinckiaceae</taxon>
        <taxon>Methylocella</taxon>
    </lineage>
</organism>
<dbReference type="EMBL" id="PDZR01000001">
    <property type="protein sequence ID" value="PNG27395.1"/>
    <property type="molecule type" value="Genomic_DNA"/>
</dbReference>
<dbReference type="InterPro" id="IPR039422">
    <property type="entry name" value="MarR/SlyA-like"/>
</dbReference>
<dbReference type="InterPro" id="IPR036388">
    <property type="entry name" value="WH-like_DNA-bd_sf"/>
</dbReference>
<dbReference type="AlphaFoldDB" id="A0A2J7TKU5"/>
<dbReference type="SMART" id="SM00347">
    <property type="entry name" value="HTH_MARR"/>
    <property type="match status" value="1"/>
</dbReference>
<dbReference type="GO" id="GO:0006950">
    <property type="term" value="P:response to stress"/>
    <property type="evidence" value="ECO:0007669"/>
    <property type="project" value="TreeGrafter"/>
</dbReference>
<gene>
    <name evidence="2" type="ORF">CR492_00105</name>
</gene>
<accession>A0A2J7TKU5</accession>
<dbReference type="Proteomes" id="UP000236286">
    <property type="component" value="Unassembled WGS sequence"/>
</dbReference>
<evidence type="ECO:0000259" key="1">
    <source>
        <dbReference type="PROSITE" id="PS50995"/>
    </source>
</evidence>
<feature type="domain" description="HTH marR-type" evidence="1">
    <location>
        <begin position="3"/>
        <end position="132"/>
    </location>
</feature>
<dbReference type="OrthoDB" id="2287011at2"/>
<dbReference type="SUPFAM" id="SSF46785">
    <property type="entry name" value="Winged helix' DNA-binding domain"/>
    <property type="match status" value="1"/>
</dbReference>
<dbReference type="PANTHER" id="PTHR33164">
    <property type="entry name" value="TRANSCRIPTIONAL REGULATOR, MARR FAMILY"/>
    <property type="match status" value="1"/>
</dbReference>
<reference evidence="2 3" key="1">
    <citation type="submission" date="2017-10" db="EMBL/GenBank/DDBJ databases">
        <title>Genome announcement of Methylocella silvestris TVC from permafrost.</title>
        <authorList>
            <person name="Wang J."/>
            <person name="Geng K."/>
            <person name="Ul-Haque F."/>
            <person name="Crombie A.T."/>
            <person name="Street L.E."/>
            <person name="Wookey P.A."/>
            <person name="Murrell J.C."/>
            <person name="Pratscher J."/>
        </authorList>
    </citation>
    <scope>NUCLEOTIDE SEQUENCE [LARGE SCALE GENOMIC DNA]</scope>
    <source>
        <strain evidence="2 3">TVC</strain>
    </source>
</reference>
<evidence type="ECO:0000313" key="2">
    <source>
        <dbReference type="EMBL" id="PNG27395.1"/>
    </source>
</evidence>
<name>A0A2J7TKU5_METSI</name>
<dbReference type="GO" id="GO:0003700">
    <property type="term" value="F:DNA-binding transcription factor activity"/>
    <property type="evidence" value="ECO:0007669"/>
    <property type="project" value="InterPro"/>
</dbReference>
<protein>
    <submittedName>
        <fullName evidence="2">MarR family transcriptional regulator</fullName>
    </submittedName>
</protein>
<dbReference type="InterPro" id="IPR036390">
    <property type="entry name" value="WH_DNA-bd_sf"/>
</dbReference>
<dbReference type="Gene3D" id="1.10.10.10">
    <property type="entry name" value="Winged helix-like DNA-binding domain superfamily/Winged helix DNA-binding domain"/>
    <property type="match status" value="1"/>
</dbReference>